<evidence type="ECO:0000256" key="5">
    <source>
        <dbReference type="ARBA" id="ARBA00011738"/>
    </source>
</evidence>
<evidence type="ECO:0000256" key="6">
    <source>
        <dbReference type="ARBA" id="ARBA00022432"/>
    </source>
</evidence>
<comment type="similarity">
    <text evidence="4 10">Belongs to the triosephosphate isomerase family.</text>
</comment>
<comment type="catalytic activity">
    <reaction evidence="10">
        <text>D-glyceraldehyde 3-phosphate = dihydroxyacetone phosphate</text>
        <dbReference type="Rhea" id="RHEA:18585"/>
        <dbReference type="ChEBI" id="CHEBI:57642"/>
        <dbReference type="ChEBI" id="CHEBI:59776"/>
        <dbReference type="EC" id="5.3.1.1"/>
    </reaction>
</comment>
<dbReference type="OMA" id="PFICANF"/>
<dbReference type="InterPro" id="IPR013785">
    <property type="entry name" value="Aldolase_TIM"/>
</dbReference>
<evidence type="ECO:0000256" key="7">
    <source>
        <dbReference type="ARBA" id="ARBA00023152"/>
    </source>
</evidence>
<keyword evidence="8 10" id="KW-0413">Isomerase</keyword>
<accession>A0A3Q0RZK8</accession>
<evidence type="ECO:0000256" key="10">
    <source>
        <dbReference type="RuleBase" id="RU363013"/>
    </source>
</evidence>
<evidence type="ECO:0000256" key="3">
    <source>
        <dbReference type="ARBA" id="ARBA00004104"/>
    </source>
</evidence>
<dbReference type="GO" id="GO:0006094">
    <property type="term" value="P:gluconeogenesis"/>
    <property type="evidence" value="ECO:0007669"/>
    <property type="project" value="UniProtKB-UniPathway"/>
</dbReference>
<dbReference type="CDD" id="cd00311">
    <property type="entry name" value="TIM"/>
    <property type="match status" value="1"/>
</dbReference>
<keyword evidence="6 10" id="KW-0312">Gluconeogenesis</keyword>
<keyword evidence="7 10" id="KW-0324">Glycolysis</keyword>
<comment type="function">
    <text evidence="2">Triosephosphate isomerase is an extremely efficient metabolic enzyme that catalyzes the interconversion between dihydroxyacetone phosphate (DHAP) and D-glyceraldehyde-3-phosphate (G3P) in glycolysis and gluconeogenesis.</text>
</comment>
<comment type="pathway">
    <text evidence="10">Carbohydrate biosynthesis; gluconeogenesis.</text>
</comment>
<comment type="subunit">
    <text evidence="5">Homodimer.</text>
</comment>
<dbReference type="InterPro" id="IPR000652">
    <property type="entry name" value="Triosephosphate_isomerase"/>
</dbReference>
<dbReference type="Ensembl" id="ENSACIT00000016631.1">
    <property type="protein sequence ID" value="ENSACIP00000016201.1"/>
    <property type="gene ID" value="ENSACIG00000012596.1"/>
</dbReference>
<dbReference type="AlphaFoldDB" id="A0A3Q0RZK8"/>
<keyword evidence="12" id="KW-1185">Reference proteome</keyword>
<dbReference type="GO" id="GO:0008929">
    <property type="term" value="F:methylglyoxal synthase activity"/>
    <property type="evidence" value="ECO:0007669"/>
    <property type="project" value="UniProtKB-EC"/>
</dbReference>
<organism evidence="11 12">
    <name type="scientific">Amphilophus citrinellus</name>
    <name type="common">Midas cichlid</name>
    <name type="synonym">Cichlasoma citrinellum</name>
    <dbReference type="NCBI Taxonomy" id="61819"/>
    <lineage>
        <taxon>Eukaryota</taxon>
        <taxon>Metazoa</taxon>
        <taxon>Chordata</taxon>
        <taxon>Craniata</taxon>
        <taxon>Vertebrata</taxon>
        <taxon>Euteleostomi</taxon>
        <taxon>Actinopterygii</taxon>
        <taxon>Neopterygii</taxon>
        <taxon>Teleostei</taxon>
        <taxon>Neoteleostei</taxon>
        <taxon>Acanthomorphata</taxon>
        <taxon>Ovalentaria</taxon>
        <taxon>Cichlomorphae</taxon>
        <taxon>Cichliformes</taxon>
        <taxon>Cichlidae</taxon>
        <taxon>New World cichlids</taxon>
        <taxon>Cichlasomatinae</taxon>
        <taxon>Heroini</taxon>
        <taxon>Amphilophus</taxon>
    </lineage>
</organism>
<dbReference type="PANTHER" id="PTHR21139:SF19">
    <property type="entry name" value="TRIOSEPHOSPHATE ISOMERASE B"/>
    <property type="match status" value="1"/>
</dbReference>
<evidence type="ECO:0000256" key="8">
    <source>
        <dbReference type="ARBA" id="ARBA00023235"/>
    </source>
</evidence>
<evidence type="ECO:0000256" key="2">
    <source>
        <dbReference type="ARBA" id="ARBA00002041"/>
    </source>
</evidence>
<dbReference type="GO" id="GO:0004807">
    <property type="term" value="F:triose-phosphate isomerase activity"/>
    <property type="evidence" value="ECO:0007669"/>
    <property type="project" value="UniProtKB-EC"/>
</dbReference>
<dbReference type="InterPro" id="IPR022896">
    <property type="entry name" value="TrioseP_Isoase_bac/euk"/>
</dbReference>
<dbReference type="GO" id="GO:0006096">
    <property type="term" value="P:glycolytic process"/>
    <property type="evidence" value="ECO:0007669"/>
    <property type="project" value="UniProtKB-UniPathway"/>
</dbReference>
<keyword evidence="9" id="KW-0456">Lyase</keyword>
<evidence type="ECO:0000256" key="1">
    <source>
        <dbReference type="ARBA" id="ARBA00000726"/>
    </source>
</evidence>
<dbReference type="Gene3D" id="3.20.20.70">
    <property type="entry name" value="Aldolase class I"/>
    <property type="match status" value="1"/>
</dbReference>
<sequence length="298" mass="32885">ICEKICKQKKPLRNQEGGNFFFTALYLHLSGPQQAFGTVLILCKRPQKPANMTRKFFVCGNWKMNGSKKSIGELIQLLNQAKLDPSVEVVCAAPTIYLDMTRSKLDPKFGMAAQNCYIFPSGGFTGEISPAMIKDCDINWVILGHSTRRHIFGESNELIGKKIAHAQENSLGVIVCIGETLDEKERGITDEVIFAQTKAIADNVKDWSKVVIAYEAGWAIGTGKSATPQHVQNIHEKVREWLKTNVSEPVANSVRIIYGGSVRGDSCRELATQKDIDGFIVGKGSLKPEFVDIVNARA</sequence>
<reference evidence="11" key="1">
    <citation type="submission" date="2025-08" db="UniProtKB">
        <authorList>
            <consortium name="Ensembl"/>
        </authorList>
    </citation>
    <scope>IDENTIFICATION</scope>
</reference>
<reference evidence="11" key="2">
    <citation type="submission" date="2025-09" db="UniProtKB">
        <authorList>
            <consortium name="Ensembl"/>
        </authorList>
    </citation>
    <scope>IDENTIFICATION</scope>
</reference>
<dbReference type="PROSITE" id="PS51440">
    <property type="entry name" value="TIM_2"/>
    <property type="match status" value="1"/>
</dbReference>
<name>A0A3Q0RZK8_AMPCI</name>
<comment type="catalytic activity">
    <reaction evidence="1">
        <text>dihydroxyacetone phosphate = methylglyoxal + phosphate</text>
        <dbReference type="Rhea" id="RHEA:17937"/>
        <dbReference type="ChEBI" id="CHEBI:17158"/>
        <dbReference type="ChEBI" id="CHEBI:43474"/>
        <dbReference type="ChEBI" id="CHEBI:57642"/>
        <dbReference type="EC" id="4.2.3.3"/>
    </reaction>
</comment>
<dbReference type="FunFam" id="3.20.20.70:FF:000025">
    <property type="entry name" value="Triosephosphate isomerase"/>
    <property type="match status" value="1"/>
</dbReference>
<dbReference type="GeneTree" id="ENSGT00390000013354"/>
<protein>
    <recommendedName>
        <fullName evidence="10">Triosephosphate isomerase</fullName>
        <ecNumber evidence="10">5.3.1.1</ecNumber>
    </recommendedName>
</protein>
<dbReference type="STRING" id="61819.ENSACIP00000016201"/>
<dbReference type="EC" id="5.3.1.1" evidence="10"/>
<dbReference type="GO" id="GO:0005829">
    <property type="term" value="C:cytosol"/>
    <property type="evidence" value="ECO:0007669"/>
    <property type="project" value="TreeGrafter"/>
</dbReference>
<dbReference type="InterPro" id="IPR035990">
    <property type="entry name" value="TIM_sf"/>
</dbReference>
<dbReference type="Proteomes" id="UP000261340">
    <property type="component" value="Unplaced"/>
</dbReference>
<dbReference type="GO" id="GO:0046166">
    <property type="term" value="P:glyceraldehyde-3-phosphate biosynthetic process"/>
    <property type="evidence" value="ECO:0007669"/>
    <property type="project" value="TreeGrafter"/>
</dbReference>
<dbReference type="HAMAP" id="MF_00147_B">
    <property type="entry name" value="TIM_B"/>
    <property type="match status" value="1"/>
</dbReference>
<comment type="pathway">
    <text evidence="10">Carbohydrate degradation; glycolysis; D-glyceraldehyde 3-phosphate from glycerone phosphate: step 1/1.</text>
</comment>
<dbReference type="Pfam" id="PF00121">
    <property type="entry name" value="TIM"/>
    <property type="match status" value="1"/>
</dbReference>
<dbReference type="UniPathway" id="UPA00138"/>
<evidence type="ECO:0000313" key="12">
    <source>
        <dbReference type="Proteomes" id="UP000261340"/>
    </source>
</evidence>
<dbReference type="GO" id="GO:0019563">
    <property type="term" value="P:glycerol catabolic process"/>
    <property type="evidence" value="ECO:0007669"/>
    <property type="project" value="TreeGrafter"/>
</dbReference>
<dbReference type="PANTHER" id="PTHR21139">
    <property type="entry name" value="TRIOSEPHOSPHATE ISOMERASE"/>
    <property type="match status" value="1"/>
</dbReference>
<comment type="function">
    <text evidence="3">It is also responsible for the non-negligible production of methylglyoxal a reactive cytotoxic side-product that modifies and can alter proteins, DNA and lipids.</text>
</comment>
<evidence type="ECO:0000313" key="11">
    <source>
        <dbReference type="Ensembl" id="ENSACIP00000016201.1"/>
    </source>
</evidence>
<dbReference type="SUPFAM" id="SSF51351">
    <property type="entry name" value="Triosephosphate isomerase (TIM)"/>
    <property type="match status" value="1"/>
</dbReference>
<dbReference type="NCBIfam" id="TIGR00419">
    <property type="entry name" value="tim"/>
    <property type="match status" value="1"/>
</dbReference>
<evidence type="ECO:0000256" key="9">
    <source>
        <dbReference type="ARBA" id="ARBA00023239"/>
    </source>
</evidence>
<evidence type="ECO:0000256" key="4">
    <source>
        <dbReference type="ARBA" id="ARBA00007422"/>
    </source>
</evidence>
<dbReference type="UniPathway" id="UPA00109">
    <property type="reaction ID" value="UER00189"/>
</dbReference>
<proteinExistence type="inferred from homology"/>